<dbReference type="EMBL" id="BAAAYN010000017">
    <property type="protein sequence ID" value="GAA3386441.1"/>
    <property type="molecule type" value="Genomic_DNA"/>
</dbReference>
<comment type="caution">
    <text evidence="4">The sequence shown here is derived from an EMBL/GenBank/DDBJ whole genome shotgun (WGS) entry which is preliminary data.</text>
</comment>
<evidence type="ECO:0000259" key="3">
    <source>
        <dbReference type="SMART" id="SM00563"/>
    </source>
</evidence>
<evidence type="ECO:0000256" key="2">
    <source>
        <dbReference type="ARBA" id="ARBA00023315"/>
    </source>
</evidence>
<sequence length="486" mass="51696">MKLNDRLAEIAAGPQGPSVGAFFDLDGTLIDGYTAVAVYRDRIRKRDVGLRELGQTLGLALDMRLRGADLDALAAFAVGALAGRQEEDLEEWGERLFRQQIAGLVYPGARQLVEAHRRAGHTLVMATSATWFQAGPVARDLELDDVLCTRHGVAHGMLTGLLDGGALWGPAKARAVEAYAERAGITLTDSYAYSNGAEDVPFLAVAGYPCALNPDGDLPAAALLHDWPVLRLDPPGSHFGVGALVRTSVALSALLGSVGLSTGVGLLSRSRATAANLAGSIGPDLALSLAGVRLRVSGEHNLWARRPAVFMFNHQSGLDMAILGSLIRRDVTAVVKREARSDPRFAAIGALLDVAYVDRAAGRGRAALEPAVAKLRAGVSIAIAPEGTRSPTPRLGRFKKGGFYLAVEAGVPIVPIVIRNAGDLMWRDSLLVHPGTVDVTVLEPIETAEWPIDEIEKLVDVVRAQYEATLRQWPGDHAPVETEHSS</sequence>
<dbReference type="Pfam" id="PF01553">
    <property type="entry name" value="Acyltransferase"/>
    <property type="match status" value="1"/>
</dbReference>
<dbReference type="Gene3D" id="1.20.1440.100">
    <property type="entry name" value="SG protein - dephosphorylation function"/>
    <property type="match status" value="1"/>
</dbReference>
<keyword evidence="2" id="KW-0012">Acyltransferase</keyword>
<dbReference type="Gene3D" id="3.40.50.1000">
    <property type="entry name" value="HAD superfamily/HAD-like"/>
    <property type="match status" value="1"/>
</dbReference>
<dbReference type="InterPro" id="IPR036412">
    <property type="entry name" value="HAD-like_sf"/>
</dbReference>
<keyword evidence="5" id="KW-1185">Reference proteome</keyword>
<keyword evidence="4" id="KW-0378">Hydrolase</keyword>
<dbReference type="InterPro" id="IPR006385">
    <property type="entry name" value="HAD_hydro_SerB1"/>
</dbReference>
<dbReference type="SMART" id="SM00563">
    <property type="entry name" value="PlsC"/>
    <property type="match status" value="1"/>
</dbReference>
<dbReference type="NCBIfam" id="TIGR01490">
    <property type="entry name" value="HAD-SF-IB-hyp1"/>
    <property type="match status" value="1"/>
</dbReference>
<name>A0ABP6SV69_9ACTN</name>
<feature type="domain" description="Phospholipid/glycerol acyltransferase" evidence="3">
    <location>
        <begin position="308"/>
        <end position="421"/>
    </location>
</feature>
<gene>
    <name evidence="4" type="ORF">GCM10020369_23740</name>
</gene>
<dbReference type="SUPFAM" id="SSF56784">
    <property type="entry name" value="HAD-like"/>
    <property type="match status" value="1"/>
</dbReference>
<dbReference type="InterPro" id="IPR023214">
    <property type="entry name" value="HAD_sf"/>
</dbReference>
<organism evidence="4 5">
    <name type="scientific">Cryptosporangium minutisporangium</name>
    <dbReference type="NCBI Taxonomy" id="113569"/>
    <lineage>
        <taxon>Bacteria</taxon>
        <taxon>Bacillati</taxon>
        <taxon>Actinomycetota</taxon>
        <taxon>Actinomycetes</taxon>
        <taxon>Cryptosporangiales</taxon>
        <taxon>Cryptosporangiaceae</taxon>
        <taxon>Cryptosporangium</taxon>
    </lineage>
</organism>
<keyword evidence="1" id="KW-0808">Transferase</keyword>
<dbReference type="CDD" id="cd02612">
    <property type="entry name" value="HAD_PGPPase"/>
    <property type="match status" value="1"/>
</dbReference>
<dbReference type="Proteomes" id="UP001501676">
    <property type="component" value="Unassembled WGS sequence"/>
</dbReference>
<dbReference type="GO" id="GO:0016787">
    <property type="term" value="F:hydrolase activity"/>
    <property type="evidence" value="ECO:0007669"/>
    <property type="project" value="UniProtKB-KW"/>
</dbReference>
<evidence type="ECO:0000313" key="4">
    <source>
        <dbReference type="EMBL" id="GAA3386441.1"/>
    </source>
</evidence>
<evidence type="ECO:0000256" key="1">
    <source>
        <dbReference type="ARBA" id="ARBA00022679"/>
    </source>
</evidence>
<evidence type="ECO:0000313" key="5">
    <source>
        <dbReference type="Proteomes" id="UP001501676"/>
    </source>
</evidence>
<protein>
    <submittedName>
        <fullName evidence="4">HAD-IB family hydrolase</fullName>
    </submittedName>
</protein>
<dbReference type="NCBIfam" id="TIGR01488">
    <property type="entry name" value="HAD-SF-IB"/>
    <property type="match status" value="1"/>
</dbReference>
<dbReference type="SUPFAM" id="SSF69593">
    <property type="entry name" value="Glycerol-3-phosphate (1)-acyltransferase"/>
    <property type="match status" value="1"/>
</dbReference>
<dbReference type="PANTHER" id="PTHR10434">
    <property type="entry name" value="1-ACYL-SN-GLYCEROL-3-PHOSPHATE ACYLTRANSFERASE"/>
    <property type="match status" value="1"/>
</dbReference>
<dbReference type="InterPro" id="IPR002123">
    <property type="entry name" value="Plipid/glycerol_acylTrfase"/>
</dbReference>
<dbReference type="PANTHER" id="PTHR10434:SF66">
    <property type="entry name" value="PHOSPHOLIPID_GLYCEROL ACYLTRANSFERASE DOMAIN-CONTAINING PROTEIN"/>
    <property type="match status" value="1"/>
</dbReference>
<proteinExistence type="predicted"/>
<accession>A0ABP6SV69</accession>
<dbReference type="CDD" id="cd07989">
    <property type="entry name" value="LPLAT_AGPAT-like"/>
    <property type="match status" value="1"/>
</dbReference>
<dbReference type="Pfam" id="PF12710">
    <property type="entry name" value="HAD"/>
    <property type="match status" value="1"/>
</dbReference>
<reference evidence="5" key="1">
    <citation type="journal article" date="2019" name="Int. J. Syst. Evol. Microbiol.">
        <title>The Global Catalogue of Microorganisms (GCM) 10K type strain sequencing project: providing services to taxonomists for standard genome sequencing and annotation.</title>
        <authorList>
            <consortium name="The Broad Institute Genomics Platform"/>
            <consortium name="The Broad Institute Genome Sequencing Center for Infectious Disease"/>
            <person name="Wu L."/>
            <person name="Ma J."/>
        </authorList>
    </citation>
    <scope>NUCLEOTIDE SEQUENCE [LARGE SCALE GENOMIC DNA]</scope>
    <source>
        <strain evidence="5">JCM 9458</strain>
    </source>
</reference>